<evidence type="ECO:0000313" key="2">
    <source>
        <dbReference type="Proteomes" id="UP000018725"/>
    </source>
</evidence>
<name>A0ACA7P6X8_9PSED</name>
<reference evidence="1 2" key="1">
    <citation type="journal article" date="2014" name="Genome Announc.">
        <title>Complete Genome Sequence of Pseudomonas sp. Strain TKP, Isolated from a gamma-Hexachlorocyclohexane-Degrading Mixed Culture.</title>
        <authorList>
            <person name="Ohtsubo Y."/>
            <person name="Kishida K."/>
            <person name="Sato T."/>
            <person name="Tabata M."/>
            <person name="Kawasumi T."/>
            <person name="Ogura Y."/>
            <person name="Hayashi T."/>
            <person name="Tsuda M."/>
            <person name="Nagata Y."/>
        </authorList>
    </citation>
    <scope>NUCLEOTIDE SEQUENCE [LARGE SCALE GENOMIC DNA]</scope>
    <source>
        <strain evidence="1 2">TKP</strain>
    </source>
</reference>
<proteinExistence type="predicted"/>
<gene>
    <name evidence="1" type="ORF">U771_15950</name>
</gene>
<keyword evidence="2" id="KW-1185">Reference proteome</keyword>
<organism evidence="1 2">
    <name type="scientific">Pseudomonas gorinensis</name>
    <dbReference type="NCBI Taxonomy" id="3240790"/>
    <lineage>
        <taxon>Bacteria</taxon>
        <taxon>Pseudomonadati</taxon>
        <taxon>Pseudomonadota</taxon>
        <taxon>Gammaproteobacteria</taxon>
        <taxon>Pseudomonadales</taxon>
        <taxon>Pseudomonadaceae</taxon>
        <taxon>Pseudomonas</taxon>
    </lineage>
</organism>
<evidence type="ECO:0000313" key="1">
    <source>
        <dbReference type="EMBL" id="AHC35713.1"/>
    </source>
</evidence>
<dbReference type="EMBL" id="CP006852">
    <property type="protein sequence ID" value="AHC35713.1"/>
    <property type="molecule type" value="Genomic_DNA"/>
</dbReference>
<accession>A0ACA7P6X8</accession>
<protein>
    <submittedName>
        <fullName evidence="1">Uncharacterized protein</fullName>
    </submittedName>
</protein>
<sequence length="50" mass="5493">MPTGFQQANPLLAVGQNCVVSNLSETAIHEHFAPGHKAAFFRSQEQWILA</sequence>
<dbReference type="Proteomes" id="UP000018725">
    <property type="component" value="Chromosome"/>
</dbReference>